<dbReference type="PANTHER" id="PTHR34794:SF1">
    <property type="entry name" value="OS10G0101800 PROTEIN"/>
    <property type="match status" value="1"/>
</dbReference>
<keyword evidence="3" id="KW-1185">Reference proteome</keyword>
<evidence type="ECO:0000313" key="2">
    <source>
        <dbReference type="EMBL" id="KAJ0211950.1"/>
    </source>
</evidence>
<evidence type="ECO:0008006" key="4">
    <source>
        <dbReference type="Google" id="ProtNLM"/>
    </source>
</evidence>
<sequence length="215" mass="23106">MDQITFSYTSSSSSSNDHPPKTISSSRLSYHNSLHTVRKAIQKPTSKHFIAPLPPTPPKVYKVDSSNFKETVHALTSDTKYQSSSVRRLKDIAPPPLVLSTVPKPSLFPRPLPPSEGGGNVSPLSALTLSPDFCKFLNETLDTTRFKSKSPVIDYFAGLSPLGLSLSPVTRGYDPSGVALMSTFGLSLSPSSLSWCSSLLLSPSTLSGITQNPIL</sequence>
<dbReference type="Proteomes" id="UP000235145">
    <property type="component" value="Unassembled WGS sequence"/>
</dbReference>
<evidence type="ECO:0000256" key="1">
    <source>
        <dbReference type="SAM" id="MobiDB-lite"/>
    </source>
</evidence>
<protein>
    <recommendedName>
        <fullName evidence="4">VQ domain-containing protein</fullName>
    </recommendedName>
</protein>
<feature type="region of interest" description="Disordered" evidence="1">
    <location>
        <begin position="1"/>
        <end position="27"/>
    </location>
</feature>
<organism evidence="2 3">
    <name type="scientific">Lactuca sativa</name>
    <name type="common">Garden lettuce</name>
    <dbReference type="NCBI Taxonomy" id="4236"/>
    <lineage>
        <taxon>Eukaryota</taxon>
        <taxon>Viridiplantae</taxon>
        <taxon>Streptophyta</taxon>
        <taxon>Embryophyta</taxon>
        <taxon>Tracheophyta</taxon>
        <taxon>Spermatophyta</taxon>
        <taxon>Magnoliopsida</taxon>
        <taxon>eudicotyledons</taxon>
        <taxon>Gunneridae</taxon>
        <taxon>Pentapetalae</taxon>
        <taxon>asterids</taxon>
        <taxon>campanulids</taxon>
        <taxon>Asterales</taxon>
        <taxon>Asteraceae</taxon>
        <taxon>Cichorioideae</taxon>
        <taxon>Cichorieae</taxon>
        <taxon>Lactucinae</taxon>
        <taxon>Lactuca</taxon>
    </lineage>
</organism>
<dbReference type="PANTHER" id="PTHR34794">
    <property type="entry name" value="EXPRESSED PROTEIN"/>
    <property type="match status" value="1"/>
</dbReference>
<dbReference type="AlphaFoldDB" id="A0A9R1VW81"/>
<proteinExistence type="predicted"/>
<name>A0A9R1VW81_LACSA</name>
<accession>A0A9R1VW81</accession>
<dbReference type="EMBL" id="NBSK02000004">
    <property type="protein sequence ID" value="KAJ0211950.1"/>
    <property type="molecule type" value="Genomic_DNA"/>
</dbReference>
<evidence type="ECO:0000313" key="3">
    <source>
        <dbReference type="Proteomes" id="UP000235145"/>
    </source>
</evidence>
<gene>
    <name evidence="2" type="ORF">LSAT_V11C400218950</name>
</gene>
<reference evidence="2 3" key="1">
    <citation type="journal article" date="2017" name="Nat. Commun.">
        <title>Genome assembly with in vitro proximity ligation data and whole-genome triplication in lettuce.</title>
        <authorList>
            <person name="Reyes-Chin-Wo S."/>
            <person name="Wang Z."/>
            <person name="Yang X."/>
            <person name="Kozik A."/>
            <person name="Arikit S."/>
            <person name="Song C."/>
            <person name="Xia L."/>
            <person name="Froenicke L."/>
            <person name="Lavelle D.O."/>
            <person name="Truco M.J."/>
            <person name="Xia R."/>
            <person name="Zhu S."/>
            <person name="Xu C."/>
            <person name="Xu H."/>
            <person name="Xu X."/>
            <person name="Cox K."/>
            <person name="Korf I."/>
            <person name="Meyers B.C."/>
            <person name="Michelmore R.W."/>
        </authorList>
    </citation>
    <scope>NUCLEOTIDE SEQUENCE [LARGE SCALE GENOMIC DNA]</scope>
    <source>
        <strain evidence="3">cv. Salinas</strain>
        <tissue evidence="2">Seedlings</tissue>
    </source>
</reference>
<dbReference type="OrthoDB" id="689462at2759"/>
<dbReference type="Gramene" id="rna-gnl|WGS:NBSK|LSAT_4X160141_mrna">
    <property type="protein sequence ID" value="cds-PLY73577.1"/>
    <property type="gene ID" value="gene-LSAT_4X160141"/>
</dbReference>
<dbReference type="InterPro" id="IPR039610">
    <property type="entry name" value="VQ29"/>
</dbReference>
<comment type="caution">
    <text evidence="2">The sequence shown here is derived from an EMBL/GenBank/DDBJ whole genome shotgun (WGS) entry which is preliminary data.</text>
</comment>